<evidence type="ECO:0000313" key="3">
    <source>
        <dbReference type="Proteomes" id="UP000054337"/>
    </source>
</evidence>
<reference evidence="2 3" key="1">
    <citation type="journal article" date="2013" name="PLoS Genet.">
        <title>Comparative genome structure, secondary metabolite, and effector coding capacity across Cochliobolus pathogens.</title>
        <authorList>
            <person name="Condon B.J."/>
            <person name="Leng Y."/>
            <person name="Wu D."/>
            <person name="Bushley K.E."/>
            <person name="Ohm R.A."/>
            <person name="Otillar R."/>
            <person name="Martin J."/>
            <person name="Schackwitz W."/>
            <person name="Grimwood J."/>
            <person name="MohdZainudin N."/>
            <person name="Xue C."/>
            <person name="Wang R."/>
            <person name="Manning V.A."/>
            <person name="Dhillon B."/>
            <person name="Tu Z.J."/>
            <person name="Steffenson B.J."/>
            <person name="Salamov A."/>
            <person name="Sun H."/>
            <person name="Lowry S."/>
            <person name="LaButti K."/>
            <person name="Han J."/>
            <person name="Copeland A."/>
            <person name="Lindquist E."/>
            <person name="Barry K."/>
            <person name="Schmutz J."/>
            <person name="Baker S.E."/>
            <person name="Ciuffetti L.M."/>
            <person name="Grigoriev I.V."/>
            <person name="Zhong S."/>
            <person name="Turgeon B.G."/>
        </authorList>
    </citation>
    <scope>NUCLEOTIDE SEQUENCE [LARGE SCALE GENOMIC DNA]</scope>
    <source>
        <strain evidence="2 3">FI3</strain>
    </source>
</reference>
<dbReference type="OrthoDB" id="3746084at2759"/>
<dbReference type="Proteomes" id="UP000054337">
    <property type="component" value="Unassembled WGS sequence"/>
</dbReference>
<organism evidence="2 3">
    <name type="scientific">Bipolaris victoriae (strain FI3)</name>
    <name type="common">Victoria blight of oats agent</name>
    <name type="synonym">Cochliobolus victoriae</name>
    <dbReference type="NCBI Taxonomy" id="930091"/>
    <lineage>
        <taxon>Eukaryota</taxon>
        <taxon>Fungi</taxon>
        <taxon>Dikarya</taxon>
        <taxon>Ascomycota</taxon>
        <taxon>Pezizomycotina</taxon>
        <taxon>Dothideomycetes</taxon>
        <taxon>Pleosporomycetidae</taxon>
        <taxon>Pleosporales</taxon>
        <taxon>Pleosporineae</taxon>
        <taxon>Pleosporaceae</taxon>
        <taxon>Bipolaris</taxon>
    </lineage>
</organism>
<protein>
    <submittedName>
        <fullName evidence="2">Uncharacterized protein</fullName>
    </submittedName>
</protein>
<keyword evidence="3" id="KW-1185">Reference proteome</keyword>
<evidence type="ECO:0000313" key="2">
    <source>
        <dbReference type="EMBL" id="EUN22613.1"/>
    </source>
</evidence>
<name>W7DX08_BIPV3</name>
<dbReference type="RefSeq" id="XP_014552187.1">
    <property type="nucleotide sequence ID" value="XM_014696701.1"/>
</dbReference>
<gene>
    <name evidence="2" type="ORF">COCVIDRAFT_110951</name>
</gene>
<sequence length="162" mass="18399">MSTNESKNEASGTKPPSHSRPNHRKVIEELLEVVRKQQAIMEHLSRDLNFTRSQFETRLNYDNGDGDYTADTEYATIDLRAHGMDVGNGIISVDTARDYMGYKVAMDNYEAGFKKTKDQLEKIWEAVDLVQREDEFVQKSSLALPDWLADGLEKGRKAAAQE</sequence>
<accession>W7DX08</accession>
<feature type="region of interest" description="Disordered" evidence="1">
    <location>
        <begin position="1"/>
        <end position="23"/>
    </location>
</feature>
<dbReference type="GeneID" id="26249883"/>
<proteinExistence type="predicted"/>
<dbReference type="HOGENOM" id="CLU_1796136_0_0_1"/>
<dbReference type="EMBL" id="KI968807">
    <property type="protein sequence ID" value="EUN22613.1"/>
    <property type="molecule type" value="Genomic_DNA"/>
</dbReference>
<dbReference type="AlphaFoldDB" id="W7DX08"/>
<evidence type="ECO:0000256" key="1">
    <source>
        <dbReference type="SAM" id="MobiDB-lite"/>
    </source>
</evidence>
<feature type="compositionally biased region" description="Polar residues" evidence="1">
    <location>
        <begin position="1"/>
        <end position="16"/>
    </location>
</feature>